<evidence type="ECO:0000256" key="2">
    <source>
        <dbReference type="ARBA" id="ARBA00023015"/>
    </source>
</evidence>
<organism evidence="6 7">
    <name type="scientific">Hydrocarboniphaga effusa AP103</name>
    <dbReference type="NCBI Taxonomy" id="1172194"/>
    <lineage>
        <taxon>Bacteria</taxon>
        <taxon>Pseudomonadati</taxon>
        <taxon>Pseudomonadota</taxon>
        <taxon>Gammaproteobacteria</taxon>
        <taxon>Nevskiales</taxon>
        <taxon>Nevskiaceae</taxon>
        <taxon>Hydrocarboniphaga</taxon>
    </lineage>
</organism>
<gene>
    <name evidence="6" type="ORF">WQQ_10580</name>
</gene>
<dbReference type="PANTHER" id="PTHR30537">
    <property type="entry name" value="HTH-TYPE TRANSCRIPTIONAL REGULATOR"/>
    <property type="match status" value="1"/>
</dbReference>
<dbReference type="InterPro" id="IPR036390">
    <property type="entry name" value="WH_DNA-bd_sf"/>
</dbReference>
<dbReference type="InterPro" id="IPR000847">
    <property type="entry name" value="LysR_HTH_N"/>
</dbReference>
<reference evidence="6 7" key="1">
    <citation type="journal article" date="2012" name="J. Bacteriol.">
        <title>Genome Sequence of n-Alkane-Degrading Hydrocarboniphaga effusa Strain AP103T (ATCC BAA-332T).</title>
        <authorList>
            <person name="Chang H.K."/>
            <person name="Zylstra G.J."/>
            <person name="Chae J.C."/>
        </authorList>
    </citation>
    <scope>NUCLEOTIDE SEQUENCE [LARGE SCALE GENOMIC DNA]</scope>
    <source>
        <strain evidence="6 7">AP103</strain>
    </source>
</reference>
<dbReference type="Pfam" id="PF03466">
    <property type="entry name" value="LysR_substrate"/>
    <property type="match status" value="1"/>
</dbReference>
<dbReference type="Gene3D" id="3.40.190.10">
    <property type="entry name" value="Periplasmic binding protein-like II"/>
    <property type="match status" value="2"/>
</dbReference>
<name>I8I439_9GAMM</name>
<dbReference type="PROSITE" id="PS50931">
    <property type="entry name" value="HTH_LYSR"/>
    <property type="match status" value="1"/>
</dbReference>
<evidence type="ECO:0000313" key="7">
    <source>
        <dbReference type="Proteomes" id="UP000003704"/>
    </source>
</evidence>
<evidence type="ECO:0000256" key="1">
    <source>
        <dbReference type="ARBA" id="ARBA00009437"/>
    </source>
</evidence>
<dbReference type="GO" id="GO:0003700">
    <property type="term" value="F:DNA-binding transcription factor activity"/>
    <property type="evidence" value="ECO:0007669"/>
    <property type="project" value="InterPro"/>
</dbReference>
<proteinExistence type="inferred from homology"/>
<keyword evidence="7" id="KW-1185">Reference proteome</keyword>
<keyword evidence="4" id="KW-0804">Transcription</keyword>
<keyword evidence="2" id="KW-0805">Transcription regulation</keyword>
<dbReference type="STRING" id="1172194.WQQ_10580"/>
<evidence type="ECO:0000313" key="6">
    <source>
        <dbReference type="EMBL" id="EIT70921.1"/>
    </source>
</evidence>
<dbReference type="SUPFAM" id="SSF46785">
    <property type="entry name" value="Winged helix' DNA-binding domain"/>
    <property type="match status" value="1"/>
</dbReference>
<evidence type="ECO:0000256" key="4">
    <source>
        <dbReference type="ARBA" id="ARBA00023163"/>
    </source>
</evidence>
<dbReference type="InterPro" id="IPR036388">
    <property type="entry name" value="WH-like_DNA-bd_sf"/>
</dbReference>
<dbReference type="GO" id="GO:0043565">
    <property type="term" value="F:sequence-specific DNA binding"/>
    <property type="evidence" value="ECO:0007669"/>
    <property type="project" value="TreeGrafter"/>
</dbReference>
<protein>
    <recommendedName>
        <fullName evidence="5">HTH lysR-type domain-containing protein</fullName>
    </recommendedName>
</protein>
<sequence length="311" mass="34497">MLPPVRAIQAFEAIVRCGSVAAAADELGVSSGAISQQLHKIEHELGVKLLKRDGRSLTLTSWGRIYYEQVRTAFDELRRGQHRLQIARARTGIAISAPPSLAIWLQRPILQWSSANPAVSLRMIGSEREPALLDESIDFRLCYGTDARRYDRFSELFRDAVVPACSPEFLRDHPVKSEGDVLSHPLIEIAWENRHRPPPSWADWAWSVGLSPPRQSSQLTFSLAGAAIDAAQDGGGFVLGQVSIIAEHVRRGRLAVPVNRPLNLPESYFLAWERDTLDRPICADFRNALIAAGRQQQELSAGSEMPPSKRA</sequence>
<dbReference type="FunFam" id="1.10.10.10:FF:000001">
    <property type="entry name" value="LysR family transcriptional regulator"/>
    <property type="match status" value="1"/>
</dbReference>
<dbReference type="Proteomes" id="UP000003704">
    <property type="component" value="Unassembled WGS sequence"/>
</dbReference>
<dbReference type="AlphaFoldDB" id="I8I439"/>
<dbReference type="PANTHER" id="PTHR30537:SF74">
    <property type="entry name" value="HTH-TYPE TRANSCRIPTIONAL REGULATOR TRPI"/>
    <property type="match status" value="1"/>
</dbReference>
<accession>I8I439</accession>
<dbReference type="InterPro" id="IPR058163">
    <property type="entry name" value="LysR-type_TF_proteobact-type"/>
</dbReference>
<dbReference type="InterPro" id="IPR005119">
    <property type="entry name" value="LysR_subst-bd"/>
</dbReference>
<dbReference type="Gene3D" id="1.10.10.10">
    <property type="entry name" value="Winged helix-like DNA-binding domain superfamily/Winged helix DNA-binding domain"/>
    <property type="match status" value="1"/>
</dbReference>
<dbReference type="Pfam" id="PF00126">
    <property type="entry name" value="HTH_1"/>
    <property type="match status" value="1"/>
</dbReference>
<keyword evidence="3" id="KW-0238">DNA-binding</keyword>
<dbReference type="EMBL" id="AKGD01000001">
    <property type="protein sequence ID" value="EIT70921.1"/>
    <property type="molecule type" value="Genomic_DNA"/>
</dbReference>
<dbReference type="SUPFAM" id="SSF53850">
    <property type="entry name" value="Periplasmic binding protein-like II"/>
    <property type="match status" value="1"/>
</dbReference>
<evidence type="ECO:0000259" key="5">
    <source>
        <dbReference type="PROSITE" id="PS50931"/>
    </source>
</evidence>
<feature type="domain" description="HTH lysR-type" evidence="5">
    <location>
        <begin position="3"/>
        <end position="60"/>
    </location>
</feature>
<dbReference type="GO" id="GO:0006351">
    <property type="term" value="P:DNA-templated transcription"/>
    <property type="evidence" value="ECO:0007669"/>
    <property type="project" value="TreeGrafter"/>
</dbReference>
<evidence type="ECO:0000256" key="3">
    <source>
        <dbReference type="ARBA" id="ARBA00023125"/>
    </source>
</evidence>
<comment type="similarity">
    <text evidence="1">Belongs to the LysR transcriptional regulatory family.</text>
</comment>
<comment type="caution">
    <text evidence="6">The sequence shown here is derived from an EMBL/GenBank/DDBJ whole genome shotgun (WGS) entry which is preliminary data.</text>
</comment>